<accession>B6IL70</accession>
<feature type="signal peptide" evidence="1">
    <location>
        <begin position="1"/>
        <end position="19"/>
    </location>
</feature>
<name>B6IL70_CAEBR</name>
<dbReference type="RefSeq" id="XP_045100182.1">
    <property type="nucleotide sequence ID" value="XM_045237877.1"/>
</dbReference>
<sequence length="116" mass="13171">MFSKVIIAIAILCVVVASANSPEVEFSPEDVKNALILEGLSNSDAAEFTEFLYKDRSDDITAIELKTEFRQFLEKLSLEDKLSIKRIISRELERFFHGNGFINGENPLENHSFFLV</sequence>
<gene>
    <name evidence="2 4" type="ORF">CBG27161</name>
    <name evidence="2" type="ORF">CBG_27161</name>
</gene>
<evidence type="ECO:0000313" key="2">
    <source>
        <dbReference type="EMBL" id="CAS00623.1"/>
    </source>
</evidence>
<feature type="chain" id="PRO_5002846583" evidence="1">
    <location>
        <begin position="20"/>
        <end position="116"/>
    </location>
</feature>
<dbReference type="eggNOG" id="ENOG502TIVN">
    <property type="taxonomic scope" value="Eukaryota"/>
</dbReference>
<evidence type="ECO:0000313" key="4">
    <source>
        <dbReference type="WormBase" id="CBG27161"/>
    </source>
</evidence>
<keyword evidence="3" id="KW-1185">Reference proteome</keyword>
<protein>
    <submittedName>
        <fullName evidence="2">Protein CBG27161</fullName>
    </submittedName>
</protein>
<dbReference type="GeneID" id="68918618"/>
<reference evidence="2 3" key="1">
    <citation type="journal article" date="2003" name="PLoS Biol.">
        <title>The genome sequence of Caenorhabditis briggsae: a platform for comparative genomics.</title>
        <authorList>
            <person name="Stein L.D."/>
            <person name="Bao Z."/>
            <person name="Blasiar D."/>
            <person name="Blumenthal T."/>
            <person name="Brent M.R."/>
            <person name="Chen N."/>
            <person name="Chinwalla A."/>
            <person name="Clarke L."/>
            <person name="Clee C."/>
            <person name="Coghlan A."/>
            <person name="Coulson A."/>
            <person name="D'Eustachio P."/>
            <person name="Fitch D.H."/>
            <person name="Fulton L.A."/>
            <person name="Fulton R.E."/>
            <person name="Griffiths-Jones S."/>
            <person name="Harris T.W."/>
            <person name="Hillier L.W."/>
            <person name="Kamath R."/>
            <person name="Kuwabara P.E."/>
            <person name="Mardis E.R."/>
            <person name="Marra M.A."/>
            <person name="Miner T.L."/>
            <person name="Minx P."/>
            <person name="Mullikin J.C."/>
            <person name="Plumb R.W."/>
            <person name="Rogers J."/>
            <person name="Schein J.E."/>
            <person name="Sohrmann M."/>
            <person name="Spieth J."/>
            <person name="Stajich J.E."/>
            <person name="Wei C."/>
            <person name="Willey D."/>
            <person name="Wilson R.K."/>
            <person name="Durbin R."/>
            <person name="Waterston R.H."/>
        </authorList>
    </citation>
    <scope>NUCLEOTIDE SEQUENCE [LARGE SCALE GENOMIC DNA]</scope>
    <source>
        <strain evidence="2 3">AF16</strain>
    </source>
</reference>
<evidence type="ECO:0000313" key="3">
    <source>
        <dbReference type="Proteomes" id="UP000008549"/>
    </source>
</evidence>
<reference evidence="2 3" key="2">
    <citation type="journal article" date="2011" name="PLoS Genet.">
        <title>Caenorhabditis briggsae recombinant inbred line genotypes reveal inter-strain incompatibility and the evolution of recombination.</title>
        <authorList>
            <person name="Ross J.A."/>
            <person name="Koboldt D.C."/>
            <person name="Staisch J.E."/>
            <person name="Chamberlin H.M."/>
            <person name="Gupta B.P."/>
            <person name="Miller R.D."/>
            <person name="Baird S.E."/>
            <person name="Haag E.S."/>
        </authorList>
    </citation>
    <scope>NUCLEOTIDE SEQUENCE [LARGE SCALE GENOMIC DNA]</scope>
    <source>
        <strain evidence="2 3">AF16</strain>
    </source>
</reference>
<dbReference type="InParanoid" id="B6IL70"/>
<dbReference type="FunCoup" id="B6IL70">
    <property type="interactions" value="296"/>
</dbReference>
<keyword evidence="1" id="KW-0732">Signal</keyword>
<proteinExistence type="predicted"/>
<dbReference type="EMBL" id="HE601047">
    <property type="protein sequence ID" value="CAS00623.1"/>
    <property type="molecule type" value="Genomic_DNA"/>
</dbReference>
<dbReference type="KEGG" id="cbr:CBG_27161"/>
<dbReference type="AlphaFoldDB" id="B6IL70"/>
<dbReference type="Proteomes" id="UP000008549">
    <property type="component" value="Unassembled WGS sequence"/>
</dbReference>
<dbReference type="HOGENOM" id="CLU_2173350_0_0_1"/>
<dbReference type="WormBase" id="CBG27161">
    <property type="protein sequence ID" value="CBP32197"/>
    <property type="gene ID" value="WBGene00088575"/>
</dbReference>
<evidence type="ECO:0000256" key="1">
    <source>
        <dbReference type="SAM" id="SignalP"/>
    </source>
</evidence>
<organism evidence="2 3">
    <name type="scientific">Caenorhabditis briggsae</name>
    <dbReference type="NCBI Taxonomy" id="6238"/>
    <lineage>
        <taxon>Eukaryota</taxon>
        <taxon>Metazoa</taxon>
        <taxon>Ecdysozoa</taxon>
        <taxon>Nematoda</taxon>
        <taxon>Chromadorea</taxon>
        <taxon>Rhabditida</taxon>
        <taxon>Rhabditina</taxon>
        <taxon>Rhabditomorpha</taxon>
        <taxon>Rhabditoidea</taxon>
        <taxon>Rhabditidae</taxon>
        <taxon>Peloderinae</taxon>
        <taxon>Caenorhabditis</taxon>
    </lineage>
</organism>
<dbReference type="CTD" id="68918618"/>